<dbReference type="EC" id="2.7.13.3" evidence="2"/>
<dbReference type="PROSITE" id="PS50110">
    <property type="entry name" value="RESPONSE_REGULATORY"/>
    <property type="match status" value="1"/>
</dbReference>
<keyword evidence="13" id="KW-1185">Reference proteome</keyword>
<reference evidence="12" key="1">
    <citation type="submission" date="2020-10" db="EMBL/GenBank/DDBJ databases">
        <authorList>
            <person name="Castelo-Branco R."/>
            <person name="Eusebio N."/>
            <person name="Adriana R."/>
            <person name="Vieira A."/>
            <person name="Brugerolle De Fraissinette N."/>
            <person name="Rezende De Castro R."/>
            <person name="Schneider M.P."/>
            <person name="Vasconcelos V."/>
            <person name="Leao P.N."/>
        </authorList>
    </citation>
    <scope>NUCLEOTIDE SEQUENCE</scope>
    <source>
        <strain evidence="12">LEGE 11467</strain>
    </source>
</reference>
<feature type="domain" description="Guanylate cyclase" evidence="11">
    <location>
        <begin position="584"/>
        <end position="710"/>
    </location>
</feature>
<dbReference type="InterPro" id="IPR029787">
    <property type="entry name" value="Nucleotide_cyclase"/>
</dbReference>
<dbReference type="InterPro" id="IPR004358">
    <property type="entry name" value="Sig_transdc_His_kin-like_C"/>
</dbReference>
<dbReference type="SMART" id="SM00388">
    <property type="entry name" value="HisKA"/>
    <property type="match status" value="1"/>
</dbReference>
<evidence type="ECO:0000256" key="8">
    <source>
        <dbReference type="SAM" id="Phobius"/>
    </source>
</evidence>
<dbReference type="SMART" id="SM00387">
    <property type="entry name" value="HATPase_c"/>
    <property type="match status" value="1"/>
</dbReference>
<dbReference type="CDD" id="cd07302">
    <property type="entry name" value="CHD"/>
    <property type="match status" value="1"/>
</dbReference>
<dbReference type="SUPFAM" id="SSF47384">
    <property type="entry name" value="Homodimeric domain of signal transducing histidine kinase"/>
    <property type="match status" value="1"/>
</dbReference>
<keyword evidence="8" id="KW-1133">Transmembrane helix</keyword>
<keyword evidence="8" id="KW-0472">Membrane</keyword>
<evidence type="ECO:0000256" key="5">
    <source>
        <dbReference type="ARBA" id="ARBA00022777"/>
    </source>
</evidence>
<dbReference type="PANTHER" id="PTHR43047:SF72">
    <property type="entry name" value="OSMOSENSING HISTIDINE PROTEIN KINASE SLN1"/>
    <property type="match status" value="1"/>
</dbReference>
<dbReference type="SMART" id="SM00448">
    <property type="entry name" value="REC"/>
    <property type="match status" value="1"/>
</dbReference>
<dbReference type="GO" id="GO:0009927">
    <property type="term" value="F:histidine phosphotransfer kinase activity"/>
    <property type="evidence" value="ECO:0007669"/>
    <property type="project" value="TreeGrafter"/>
</dbReference>
<dbReference type="GO" id="GO:0005886">
    <property type="term" value="C:plasma membrane"/>
    <property type="evidence" value="ECO:0007669"/>
    <property type="project" value="TreeGrafter"/>
</dbReference>
<dbReference type="PRINTS" id="PR00344">
    <property type="entry name" value="BCTRLSENSOR"/>
</dbReference>
<dbReference type="InterPro" id="IPR011006">
    <property type="entry name" value="CheY-like_superfamily"/>
</dbReference>
<dbReference type="InterPro" id="IPR003661">
    <property type="entry name" value="HisK_dim/P_dom"/>
</dbReference>
<protein>
    <recommendedName>
        <fullName evidence="2">histidine kinase</fullName>
        <ecNumber evidence="2">2.7.13.3</ecNumber>
    </recommendedName>
</protein>
<dbReference type="InterPro" id="IPR036890">
    <property type="entry name" value="HATPase_C_sf"/>
</dbReference>
<dbReference type="Gene3D" id="3.40.50.2300">
    <property type="match status" value="1"/>
</dbReference>
<dbReference type="InterPro" id="IPR001789">
    <property type="entry name" value="Sig_transdc_resp-reg_receiver"/>
</dbReference>
<dbReference type="EMBL" id="JADEXN010000236">
    <property type="protein sequence ID" value="MBE9041717.1"/>
    <property type="molecule type" value="Genomic_DNA"/>
</dbReference>
<name>A0A928VZJ0_9CYAN</name>
<dbReference type="CDD" id="cd00082">
    <property type="entry name" value="HisKA"/>
    <property type="match status" value="1"/>
</dbReference>
<feature type="domain" description="Histidine kinase" evidence="9">
    <location>
        <begin position="157"/>
        <end position="379"/>
    </location>
</feature>
<dbReference type="PROSITE" id="PS50109">
    <property type="entry name" value="HIS_KIN"/>
    <property type="match status" value="1"/>
</dbReference>
<dbReference type="SMART" id="SM00044">
    <property type="entry name" value="CYCc"/>
    <property type="match status" value="1"/>
</dbReference>
<sequence length="822" mass="91251">MVLPVLVVLGLSLSLTSIDLGDAIVLGFAGLGFATIVALAIASWILEPVLYLRFGTQTLTVLGESYSSDRVGKNTKSSLDPDRLLKALAQLRDSDRSAHPLLSRRSDELGQLVGGFDRFVEFVEQSFVTLVSQKEELQHQNTELQHLDRLKDLFLSSTAHELRTYFNGTIGMAESLLEETSDSPSDWQTQSLLAIASSGRRAYHFINDILDIALLKEGTIELQIQFLDLRTIVEDVLQTLQPLCGEKDRVEIDGIPASLPLVRADENRLNQIFYNLIGNAIKLTSRGTIDISAQQILENDRPSLEITISDTGMGIPQEKLARMQAFFERADSSIVYEYGGMGVGLAIVGKLVEAHGGQLQVRSTLGRGSQVTFTLPISSDGEFTVDGEISKAPICRLPVLRNSESISNPIAPLNPTPLNSNGQPPVKVMVVDDDPIHVRAIVNYLVSENYEVYRASNGIEALDALKENFRPNIILLDLVMPGMTGFEVCQKIRQTFHSHDLPIVMLTVKNQVNEVMAGLDAGANDYLTKPISKHELIARIKTHLRLSNLNSAYSRFVPSQFLKLLQKDSIVDVKLGDHIHREMSILFSDIRSFTTLSEKMSPEENFKFINSYLSRMEPEIMKNRGFIDKYIGDSIMALFSGGADDAIRAAIAMLHKLVEYNQHRKSIGYDPIQIGIGINTGSLMLGTVGGPNRMDGTVISDAVNLASRIESLTKEYGVSLLISHQTFANIENPNKYKIRLVERLKVKGKSEAVAVFEVFDGDPPTLRDAKFATRGIFEQGVLFYYGSSFRKAADCFEACLERNSDDRIAQIYLERCRKYHIT</sequence>
<evidence type="ECO:0000313" key="13">
    <source>
        <dbReference type="Proteomes" id="UP000621799"/>
    </source>
</evidence>
<feature type="transmembrane region" description="Helical" evidence="8">
    <location>
        <begin position="24"/>
        <end position="46"/>
    </location>
</feature>
<evidence type="ECO:0000259" key="10">
    <source>
        <dbReference type="PROSITE" id="PS50110"/>
    </source>
</evidence>
<dbReference type="PROSITE" id="PS50125">
    <property type="entry name" value="GUANYLATE_CYCLASE_2"/>
    <property type="match status" value="1"/>
</dbReference>
<organism evidence="12 13">
    <name type="scientific">Zarconia navalis LEGE 11467</name>
    <dbReference type="NCBI Taxonomy" id="1828826"/>
    <lineage>
        <taxon>Bacteria</taxon>
        <taxon>Bacillati</taxon>
        <taxon>Cyanobacteriota</taxon>
        <taxon>Cyanophyceae</taxon>
        <taxon>Oscillatoriophycideae</taxon>
        <taxon>Oscillatoriales</taxon>
        <taxon>Oscillatoriales incertae sedis</taxon>
        <taxon>Zarconia</taxon>
        <taxon>Zarconia navalis</taxon>
    </lineage>
</organism>
<feature type="domain" description="Response regulatory" evidence="10">
    <location>
        <begin position="427"/>
        <end position="544"/>
    </location>
</feature>
<evidence type="ECO:0000259" key="11">
    <source>
        <dbReference type="PROSITE" id="PS50125"/>
    </source>
</evidence>
<dbReference type="Gene3D" id="3.30.70.1230">
    <property type="entry name" value="Nucleotide cyclase"/>
    <property type="match status" value="1"/>
</dbReference>
<evidence type="ECO:0000259" key="9">
    <source>
        <dbReference type="PROSITE" id="PS50109"/>
    </source>
</evidence>
<keyword evidence="5" id="KW-0418">Kinase</keyword>
<dbReference type="GO" id="GO:0009190">
    <property type="term" value="P:cyclic nucleotide biosynthetic process"/>
    <property type="evidence" value="ECO:0007669"/>
    <property type="project" value="InterPro"/>
</dbReference>
<dbReference type="SUPFAM" id="SSF52172">
    <property type="entry name" value="CheY-like"/>
    <property type="match status" value="1"/>
</dbReference>
<dbReference type="Gene3D" id="3.30.565.10">
    <property type="entry name" value="Histidine kinase-like ATPase, C-terminal domain"/>
    <property type="match status" value="1"/>
</dbReference>
<evidence type="ECO:0000256" key="7">
    <source>
        <dbReference type="PROSITE-ProRule" id="PRU00169"/>
    </source>
</evidence>
<dbReference type="GO" id="GO:0004016">
    <property type="term" value="F:adenylate cyclase activity"/>
    <property type="evidence" value="ECO:0007669"/>
    <property type="project" value="UniProtKB-ARBA"/>
</dbReference>
<evidence type="ECO:0000256" key="3">
    <source>
        <dbReference type="ARBA" id="ARBA00022553"/>
    </source>
</evidence>
<keyword evidence="4" id="KW-0808">Transferase</keyword>
<keyword evidence="8" id="KW-0812">Transmembrane</keyword>
<dbReference type="InterPro" id="IPR036097">
    <property type="entry name" value="HisK_dim/P_sf"/>
</dbReference>
<evidence type="ECO:0000256" key="6">
    <source>
        <dbReference type="ARBA" id="ARBA00023012"/>
    </source>
</evidence>
<dbReference type="Pfam" id="PF00072">
    <property type="entry name" value="Response_reg"/>
    <property type="match status" value="1"/>
</dbReference>
<gene>
    <name evidence="12" type="ORF">IQ235_13105</name>
</gene>
<keyword evidence="6" id="KW-0902">Two-component regulatory system</keyword>
<proteinExistence type="predicted"/>
<evidence type="ECO:0000256" key="2">
    <source>
        <dbReference type="ARBA" id="ARBA00012438"/>
    </source>
</evidence>
<dbReference type="Pfam" id="PF02518">
    <property type="entry name" value="HATPase_c"/>
    <property type="match status" value="1"/>
</dbReference>
<dbReference type="SUPFAM" id="SSF55874">
    <property type="entry name" value="ATPase domain of HSP90 chaperone/DNA topoisomerase II/histidine kinase"/>
    <property type="match status" value="1"/>
</dbReference>
<dbReference type="Gene3D" id="1.10.287.130">
    <property type="match status" value="1"/>
</dbReference>
<dbReference type="Pfam" id="PF00512">
    <property type="entry name" value="HisKA"/>
    <property type="match status" value="1"/>
</dbReference>
<evidence type="ECO:0000313" key="12">
    <source>
        <dbReference type="EMBL" id="MBE9041717.1"/>
    </source>
</evidence>
<keyword evidence="3 7" id="KW-0597">Phosphoprotein</keyword>
<dbReference type="GO" id="GO:0000155">
    <property type="term" value="F:phosphorelay sensor kinase activity"/>
    <property type="evidence" value="ECO:0007669"/>
    <property type="project" value="InterPro"/>
</dbReference>
<dbReference type="CDD" id="cd17574">
    <property type="entry name" value="REC_OmpR"/>
    <property type="match status" value="1"/>
</dbReference>
<evidence type="ECO:0000256" key="1">
    <source>
        <dbReference type="ARBA" id="ARBA00000085"/>
    </source>
</evidence>
<feature type="modified residue" description="4-aspartylphosphate" evidence="7">
    <location>
        <position position="477"/>
    </location>
</feature>
<dbReference type="AlphaFoldDB" id="A0A928VZJ0"/>
<comment type="caution">
    <text evidence="12">The sequence shown here is derived from an EMBL/GenBank/DDBJ whole genome shotgun (WGS) entry which is preliminary data.</text>
</comment>
<dbReference type="InterPro" id="IPR005467">
    <property type="entry name" value="His_kinase_dom"/>
</dbReference>
<dbReference type="InterPro" id="IPR003594">
    <property type="entry name" value="HATPase_dom"/>
</dbReference>
<dbReference type="PANTHER" id="PTHR43047">
    <property type="entry name" value="TWO-COMPONENT HISTIDINE PROTEIN KINASE"/>
    <property type="match status" value="1"/>
</dbReference>
<accession>A0A928VZJ0</accession>
<evidence type="ECO:0000256" key="4">
    <source>
        <dbReference type="ARBA" id="ARBA00022679"/>
    </source>
</evidence>
<dbReference type="Proteomes" id="UP000621799">
    <property type="component" value="Unassembled WGS sequence"/>
</dbReference>
<dbReference type="Pfam" id="PF00211">
    <property type="entry name" value="Guanylate_cyc"/>
    <property type="match status" value="1"/>
</dbReference>
<comment type="catalytic activity">
    <reaction evidence="1">
        <text>ATP + protein L-histidine = ADP + protein N-phospho-L-histidine.</text>
        <dbReference type="EC" id="2.7.13.3"/>
    </reaction>
</comment>
<dbReference type="InterPro" id="IPR001054">
    <property type="entry name" value="A/G_cyclase"/>
</dbReference>
<dbReference type="SUPFAM" id="SSF55073">
    <property type="entry name" value="Nucleotide cyclase"/>
    <property type="match status" value="1"/>
</dbReference>